<reference evidence="7 8" key="1">
    <citation type="submission" date="2023-07" db="EMBL/GenBank/DDBJ databases">
        <title>Genomic Encyclopedia of Type Strains, Phase IV (KMG-IV): sequencing the most valuable type-strain genomes for metagenomic binning, comparative biology and taxonomic classification.</title>
        <authorList>
            <person name="Goeker M."/>
        </authorList>
    </citation>
    <scope>NUCLEOTIDE SEQUENCE [LARGE SCALE GENOMIC DNA]</scope>
    <source>
        <strain evidence="7 8">DSM 9768</strain>
    </source>
</reference>
<feature type="transmembrane region" description="Helical" evidence="6">
    <location>
        <begin position="181"/>
        <end position="202"/>
    </location>
</feature>
<evidence type="ECO:0000313" key="8">
    <source>
        <dbReference type="Proteomes" id="UP001230005"/>
    </source>
</evidence>
<evidence type="ECO:0000256" key="6">
    <source>
        <dbReference type="SAM" id="Phobius"/>
    </source>
</evidence>
<keyword evidence="4 6" id="KW-1133">Transmembrane helix</keyword>
<dbReference type="EMBL" id="JAUSUG010000005">
    <property type="protein sequence ID" value="MDQ0254411.1"/>
    <property type="molecule type" value="Genomic_DNA"/>
</dbReference>
<accession>A0ABT9ZUM6</accession>
<dbReference type="RefSeq" id="WP_307324327.1">
    <property type="nucleotide sequence ID" value="NZ_JAUSUG010000005.1"/>
</dbReference>
<comment type="caution">
    <text evidence="7">The sequence shown here is derived from an EMBL/GenBank/DDBJ whole genome shotgun (WGS) entry which is preliminary data.</text>
</comment>
<proteinExistence type="inferred from homology"/>
<sequence length="266" mass="29201">MIIVLILGILLLAFFSYKVGALTLGGAITAVLVATIVLYGLSLFGLLLLAAFFLSSTLIGRLTKAHYSQEENSLVEKGSKREASQVLANGGWAAASAFLYGVSGQELWYWCYIATLAAATSDTWASEIGRMSKRKPIHVFSLRELFPGQSGGITYIGTIGAFAGSMFIVSIAWLLQFTLEVPNLSISIILVLILVGFLGNWVDTILGAWIQASYYCKKCGKETEKRIHCRERPILIKGYSFVNNDIVNHSCTLSAIGFVWLFRLFY</sequence>
<dbReference type="PANTHER" id="PTHR13353">
    <property type="entry name" value="TRANSMEMBRANE PROTEIN 19"/>
    <property type="match status" value="1"/>
</dbReference>
<evidence type="ECO:0000256" key="1">
    <source>
        <dbReference type="ARBA" id="ARBA00004141"/>
    </source>
</evidence>
<feature type="transmembrane region" description="Helical" evidence="6">
    <location>
        <begin position="153"/>
        <end position="175"/>
    </location>
</feature>
<dbReference type="PANTHER" id="PTHR13353:SF5">
    <property type="entry name" value="TRANSMEMBRANE PROTEIN 19"/>
    <property type="match status" value="1"/>
</dbReference>
<organism evidence="7 8">
    <name type="scientific">Evansella vedderi</name>
    <dbReference type="NCBI Taxonomy" id="38282"/>
    <lineage>
        <taxon>Bacteria</taxon>
        <taxon>Bacillati</taxon>
        <taxon>Bacillota</taxon>
        <taxon>Bacilli</taxon>
        <taxon>Bacillales</taxon>
        <taxon>Bacillaceae</taxon>
        <taxon>Evansella</taxon>
    </lineage>
</organism>
<keyword evidence="8" id="KW-1185">Reference proteome</keyword>
<evidence type="ECO:0000256" key="3">
    <source>
        <dbReference type="ARBA" id="ARBA00022692"/>
    </source>
</evidence>
<evidence type="ECO:0000256" key="5">
    <source>
        <dbReference type="ARBA" id="ARBA00023136"/>
    </source>
</evidence>
<evidence type="ECO:0000256" key="4">
    <source>
        <dbReference type="ARBA" id="ARBA00022989"/>
    </source>
</evidence>
<keyword evidence="5 6" id="KW-0472">Membrane</keyword>
<dbReference type="InterPro" id="IPR002794">
    <property type="entry name" value="DUF92_TMEM19"/>
</dbReference>
<comment type="subcellular location">
    <subcellularLocation>
        <location evidence="1">Membrane</location>
        <topology evidence="1">Multi-pass membrane protein</topology>
    </subcellularLocation>
</comment>
<keyword evidence="3 6" id="KW-0812">Transmembrane</keyword>
<evidence type="ECO:0000313" key="7">
    <source>
        <dbReference type="EMBL" id="MDQ0254411.1"/>
    </source>
</evidence>
<gene>
    <name evidence="7" type="ORF">J2S74_001786</name>
</gene>
<name>A0ABT9ZUM6_9BACI</name>
<comment type="similarity">
    <text evidence="2">Belongs to the TMEM19 family.</text>
</comment>
<evidence type="ECO:0000256" key="2">
    <source>
        <dbReference type="ARBA" id="ARBA00009012"/>
    </source>
</evidence>
<dbReference type="Proteomes" id="UP001230005">
    <property type="component" value="Unassembled WGS sequence"/>
</dbReference>
<feature type="transmembrane region" description="Helical" evidence="6">
    <location>
        <begin position="31"/>
        <end position="54"/>
    </location>
</feature>
<dbReference type="Pfam" id="PF01940">
    <property type="entry name" value="DUF92"/>
    <property type="match status" value="1"/>
</dbReference>
<protein>
    <submittedName>
        <fullName evidence="7">Uncharacterized protein (TIGR00297 family)</fullName>
    </submittedName>
</protein>